<sequence length="145" mass="16499">MDGHHIITAVVIMRGTIDHEASVSEWTVVIVVVVFEHPRWHRTRAPPRLPHQRARGRGTPSAARTKACLLRDKLSRFTSGNPQSLRRRALIGSAHFKGAIMRAGVERYTKAQCGGRSSVSSRRRRRRRSAHTVGWHSLYSVRHRL</sequence>
<dbReference type="WBParaSite" id="SBAD_0000333401-mRNA-1">
    <property type="protein sequence ID" value="SBAD_0000333401-mRNA-1"/>
    <property type="gene ID" value="SBAD_0000333401"/>
</dbReference>
<evidence type="ECO:0000313" key="3">
    <source>
        <dbReference type="WBParaSite" id="SBAD_0000333401-mRNA-1"/>
    </source>
</evidence>
<dbReference type="AlphaFoldDB" id="A0A183IHU3"/>
<proteinExistence type="predicted"/>
<protein>
    <submittedName>
        <fullName evidence="1 3">Uncharacterized protein</fullName>
    </submittedName>
</protein>
<evidence type="ECO:0000313" key="1">
    <source>
        <dbReference type="EMBL" id="VDP00333.1"/>
    </source>
</evidence>
<dbReference type="EMBL" id="UZAM01007615">
    <property type="protein sequence ID" value="VDP00333.1"/>
    <property type="molecule type" value="Genomic_DNA"/>
</dbReference>
<reference evidence="1 2" key="2">
    <citation type="submission" date="2018-11" db="EMBL/GenBank/DDBJ databases">
        <authorList>
            <consortium name="Pathogen Informatics"/>
        </authorList>
    </citation>
    <scope>NUCLEOTIDE SEQUENCE [LARGE SCALE GENOMIC DNA]</scope>
</reference>
<dbReference type="Proteomes" id="UP000270296">
    <property type="component" value="Unassembled WGS sequence"/>
</dbReference>
<organism evidence="3">
    <name type="scientific">Soboliphyme baturini</name>
    <dbReference type="NCBI Taxonomy" id="241478"/>
    <lineage>
        <taxon>Eukaryota</taxon>
        <taxon>Metazoa</taxon>
        <taxon>Ecdysozoa</taxon>
        <taxon>Nematoda</taxon>
        <taxon>Enoplea</taxon>
        <taxon>Dorylaimia</taxon>
        <taxon>Dioctophymatida</taxon>
        <taxon>Dioctophymatoidea</taxon>
        <taxon>Soboliphymatidae</taxon>
        <taxon>Soboliphyme</taxon>
    </lineage>
</organism>
<accession>A0A183IHU3</accession>
<name>A0A183IHU3_9BILA</name>
<gene>
    <name evidence="1" type="ORF">SBAD_LOCUS3188</name>
</gene>
<reference evidence="3" key="1">
    <citation type="submission" date="2016-06" db="UniProtKB">
        <authorList>
            <consortium name="WormBaseParasite"/>
        </authorList>
    </citation>
    <scope>IDENTIFICATION</scope>
</reference>
<evidence type="ECO:0000313" key="2">
    <source>
        <dbReference type="Proteomes" id="UP000270296"/>
    </source>
</evidence>
<keyword evidence="2" id="KW-1185">Reference proteome</keyword>